<evidence type="ECO:0008006" key="3">
    <source>
        <dbReference type="Google" id="ProtNLM"/>
    </source>
</evidence>
<evidence type="ECO:0000313" key="2">
    <source>
        <dbReference type="Proteomes" id="UP000001542"/>
    </source>
</evidence>
<accession>A2F7W7</accession>
<dbReference type="KEGG" id="tva:4756812"/>
<dbReference type="VEuPathDB" id="TrichDB:TVAG_107970"/>
<proteinExistence type="predicted"/>
<reference evidence="1" key="2">
    <citation type="journal article" date="2007" name="Science">
        <title>Draft genome sequence of the sexually transmitted pathogen Trichomonas vaginalis.</title>
        <authorList>
            <person name="Carlton J.M."/>
            <person name="Hirt R.P."/>
            <person name="Silva J.C."/>
            <person name="Delcher A.L."/>
            <person name="Schatz M."/>
            <person name="Zhao Q."/>
            <person name="Wortman J.R."/>
            <person name="Bidwell S.L."/>
            <person name="Alsmark U.C.M."/>
            <person name="Besteiro S."/>
            <person name="Sicheritz-Ponten T."/>
            <person name="Noel C.J."/>
            <person name="Dacks J.B."/>
            <person name="Foster P.G."/>
            <person name="Simillion C."/>
            <person name="Van de Peer Y."/>
            <person name="Miranda-Saavedra D."/>
            <person name="Barton G.J."/>
            <person name="Westrop G.D."/>
            <person name="Mueller S."/>
            <person name="Dessi D."/>
            <person name="Fiori P.L."/>
            <person name="Ren Q."/>
            <person name="Paulsen I."/>
            <person name="Zhang H."/>
            <person name="Bastida-Corcuera F.D."/>
            <person name="Simoes-Barbosa A."/>
            <person name="Brown M.T."/>
            <person name="Hayes R.D."/>
            <person name="Mukherjee M."/>
            <person name="Okumura C.Y."/>
            <person name="Schneider R."/>
            <person name="Smith A.J."/>
            <person name="Vanacova S."/>
            <person name="Villalvazo M."/>
            <person name="Haas B.J."/>
            <person name="Pertea M."/>
            <person name="Feldblyum T.V."/>
            <person name="Utterback T.R."/>
            <person name="Shu C.L."/>
            <person name="Osoegawa K."/>
            <person name="de Jong P.J."/>
            <person name="Hrdy I."/>
            <person name="Horvathova L."/>
            <person name="Zubacova Z."/>
            <person name="Dolezal P."/>
            <person name="Malik S.B."/>
            <person name="Logsdon J.M. Jr."/>
            <person name="Henze K."/>
            <person name="Gupta A."/>
            <person name="Wang C.C."/>
            <person name="Dunne R.L."/>
            <person name="Upcroft J.A."/>
            <person name="Upcroft P."/>
            <person name="White O."/>
            <person name="Salzberg S.L."/>
            <person name="Tang P."/>
            <person name="Chiu C.-H."/>
            <person name="Lee Y.-S."/>
            <person name="Embley T.M."/>
            <person name="Coombs G.H."/>
            <person name="Mottram J.C."/>
            <person name="Tachezy J."/>
            <person name="Fraser-Liggett C.M."/>
            <person name="Johnson P.J."/>
        </authorList>
    </citation>
    <scope>NUCLEOTIDE SEQUENCE [LARGE SCALE GENOMIC DNA]</scope>
    <source>
        <strain evidence="1">G3</strain>
    </source>
</reference>
<organism evidence="1 2">
    <name type="scientific">Trichomonas vaginalis (strain ATCC PRA-98 / G3)</name>
    <dbReference type="NCBI Taxonomy" id="412133"/>
    <lineage>
        <taxon>Eukaryota</taxon>
        <taxon>Metamonada</taxon>
        <taxon>Parabasalia</taxon>
        <taxon>Trichomonadida</taxon>
        <taxon>Trichomonadidae</taxon>
        <taxon>Trichomonas</taxon>
    </lineage>
</organism>
<dbReference type="OMA" id="FFYECID"/>
<dbReference type="RefSeq" id="XP_001311939.1">
    <property type="nucleotide sequence ID" value="XM_001311938.1"/>
</dbReference>
<dbReference type="OrthoDB" id="10262320at2759"/>
<name>A2F7W7_TRIV3</name>
<gene>
    <name evidence="1" type="ORF">TVAG_107970</name>
</gene>
<reference evidence="1" key="1">
    <citation type="submission" date="2006-10" db="EMBL/GenBank/DDBJ databases">
        <authorList>
            <person name="Amadeo P."/>
            <person name="Zhao Q."/>
            <person name="Wortman J."/>
            <person name="Fraser-Liggett C."/>
            <person name="Carlton J."/>
        </authorList>
    </citation>
    <scope>NUCLEOTIDE SEQUENCE</scope>
    <source>
        <strain evidence="1">G3</strain>
    </source>
</reference>
<dbReference type="CDD" id="cd01765">
    <property type="entry name" value="FERM_F0_F1"/>
    <property type="match status" value="1"/>
</dbReference>
<evidence type="ECO:0000313" key="1">
    <source>
        <dbReference type="EMBL" id="EAX99009.1"/>
    </source>
</evidence>
<dbReference type="InParanoid" id="A2F7W7"/>
<dbReference type="EMBL" id="DS113654">
    <property type="protein sequence ID" value="EAX99009.1"/>
    <property type="molecule type" value="Genomic_DNA"/>
</dbReference>
<sequence length="4984" mass="580507">MEEFFEFYTISDTKDKKPRKFRYSSLFTGRELFYIACYNLKLPQKNKRKLYYFTDSLKQHEILLDEPLNNQEIRKTNSIFLLEGKPQKLNECPAYNATRIDSLPPASLDYASNEISSNIQIAIDDKYVDFNITDSNESITVYEGLTPMKTYFQYDENNLDPCQYYLSMTFAMTLETAIKHLGINPNIEYRIFIKYPDEDPKCFKEIHLLEFYEVTEKCTIHIFPKNLPITIRSMFSKDYRQEIDSAATVGEIVEKIAQKLKINVFHDYTLQITDDHGNKVALNLRKTIPAQTNNFNIFVFYRRFFIFSREDIDNLENAIFAINEVRNYLHTMTIYPSIDQIINLCYYSIEALNGPLEPAYFPLNLNYLLQNVKVPEDIHNLIAKKYANAKHPDKLNSARLFLREMRLVPGFGASFFRAIYTDQDGTLHPSKCNVIVSPITLLIATKHLTKTTKQDDCYSLMLTYSQFRITNVHRKEVTLECQESYEVPQYEITLKILDNKIDEFFEIVSENARIIKNIFAERQRKRAAGELISFSASYDRVELYTVLDVNDPNPQIFIYDRSMTGQQLCEAAIKNLKLDVKPENYRVLLYRSKDSNEWFEPGQLIASSDLKSRMKIIVSPLFIYATIHFSNNRTKTIKMDLTQTTGQIVEFILSKIYHPIYNGFGLYTFKDDKIDKPLFNKFFIPAQVYNVTHYFFMRRAFVLSKEDFITRVTRVQTLSDAMYYLNTQPTSVTMDQMYELMILYNIVIDPKQNRSINDQLFKLKLPYGVPFSEELKQEFLQKVASYEKFDPINAAKRFMKITRNIQDFGIIKFVCQFDTHGVAGEQPNFKDKDRIVGVAPQYLYLYKSETKYKKFSWFDIKYIKVYNNKVMKLNYMPKDKQNEDRIVYITSQVPSALQTFDNFREEFLVTLKERNRMRKEYLKLIPLQEAQRIQGTFVEADGRKVGPQVDMYVGTNPGVGTNLDKTWFEITMTYQEVYEKCLEILTIDPTKKYSLLLYINRESYVFDEHNTLGDYSPVRESFIFMVPQQQKITFVYEDKKQKIMTMMLSDMKTLCYFICGCFSIIDPENFFLWIPNDRQRQTLDPNLILSQQTSGRIEIHAARCKFTIPPDGMKSLSYLMSLYRSMKDIVITSPCIIVAMQTFTDLTALSLVIEDINISKFEDLGPFTPKNYQMKKTELRDVRSFAHVCKDRPKPELILMYRKLCMDIPTFSAEFDLINIETEDGFVESYCVIRTMKLFIVSTKPTLQITFEIDISSIVSTPIIRPEIRHNRMSYLSINYVDTNGEPKSILIQGYDAKKIMNIIDAKKQELKKKTKLWLEQDPKNPPTVELQTKYFIEGARNLTKTVQVKLPLTIKKAEIISRIVDEWKANPNTKYDALISIAINKYEIINESQQLAYQIINKNADIVVIQKFMDCKFTDEYNTTNIMTLDITKRVADIIPTVANAFGIEYFVGFMIYSNGSMLDPHLPLIQQTFDIDNLQFLMKIFPPFTKFDSSLAHSAKEIFDNYKRVLLNTKSINLPEDKLIKMALYQWNVEVKNNLEYDKRPRKFEPFLPIGNKPDPRNLISLCQAVKKNKYIGPIVAANNYINTCIQELNTGQHRFKMHVFEQQSSSEVMVYISPNGVLIKRTKTIVMNFKFKDIRKCLLCRNILFIGVMDVTNRLYSDITLKSDKAQTVYDILSVYLKYVLPIVEQREYYQAKQSEYLNKEFSSNAITAYLCKKLENPYLINLKIEPDSIAGDLIEVAANFLEIGNFKKYMLFAKAPEETQVLPVDAKLKIQMTQVQNDSILLLLPREREILIHCPVYSVRPFNVDILQNVSDVCFYIMKEFNLGFADGHTLRIRKGTNFLSLDPMKQIYNDSLFMNDYYLIRRNYYFSTITFTDILTLKNLHIELKTLAETNQIYIPEEKRIEILAITDYITKKETDPDFKNYFKTNIKERQFTPEQALEFKNDLSTLKARGDISKAIMKHLSICCEIPGFGTETYSCSVDQTQGYTIFSPYEIIVYSLKNEERLLTLKTIDLQEVTIKDDQLTLKYTKTENSSLKEFTFNVVQSLEAYRFLKNIIQVNQTSSMFTSIESLQEYLLDSIDPNKPKPIEREEEASSSSLHYSLTPTTEFMPDVETSEDEPQEVYVPDMVKFEDISTTQFTEISLDIDEDTKKEVEPKEIDSDQWWRLNPASLNISGMLGGFRMISKFVSVYVANSNILDSQFKSFIEQTFLDILMIDKRGDDDYATKYNELIKNVIQIDFVQNEFKSSEKCEELEIIFDSKINSIMTTENNKPSTLHDTNAELVYKVLNFVDKIEKFTLFFYYQFYDIVITGSNPNGIVHGLHNVNNILMEGCQQFLSNGEMNMISQAVFEANNLMMAANSFLEEIKSEINIMEQRKLLERMGRNIFEINTLIQHINSITIEKNMFDNLMAARATVSSILTTLQNSTVSLSSDALVFTNCLIFVIKHNLDKVHIDDDFTEADREIYLSMFLKIRKYIKFGITNFYEEENDNLTYDLMTLESHLINMSIANISPMNINNLIIRLNELSSFMITITNICPQLKSDKQFDPIMNIIYSYMNDLSQSVAILEDFIFDSQTILLIQNMAKQISLNMSDIILMLQSYNLPQGITYHVYLLTENIQQNLQKLCCSEEFFYDENEFPQVREFLLLKHYLFELLQNLNYEITVSNLQNLIDIYNVMKNYHAQSFYIRNTLISNFYNVDPLNNFMNDIKNVLINLNKEISHVNVKEVMKENIRQMLLAIERFFNMNLRFKPRQLRNPPVPEQINRAVSNLDSINSKLKEDMSSSDISTMLINISTLDSEISFFNDMKSQLSDQLNHPSLNFYHMIDKIISRIESIPAKIISTTYRASHEQFFSQIKHEFQGIVLMCKSSNESTKTFIKSFIDSLPKITKIPNLEEIKKMKDVLQLMLNEKELSYPMMSLQRSYLQGIKNLLEKSAEKKENFSIITDIQDGIHLINSIVTSIDHIPSIRDYLYEYCNPVTLESVTSKSFDIILSQIQSLPLIIENITSTGNILFYPYMSSLIQEITKKVNKFKQELTKNNLRAFIDNFNSIVENLDNLELYFCLHKNPNISNFLYVLIMNLQLYLKYQEQPHIDSLNLCNFHDDIKHLYDLVNEIGEEEDKNMFLKDLRSLLQENDPQIAQNNSISFAKFALEKVADKSLSILTHKLAYHMINKLQLYVADFSCDIIPKFILQDEVYISETINILLLEDCNYERVLEVIDENKNIWPISICDDLYLLGGYIDESIPSIIRNGIILRALAMLSPSQDIITNLRILINKFIRICLKLMPFRTELYLDLLDNFISFETSNYIFGIIVEANCKISYNPIPNYDQSNIIFGLYQIIACYTDVFYCMMMKFVNFIENYKEKVPRLKEFIQKVTNPLLFGLKVIEVHPEELFKLSNFLNEYILNFHDNLLSFTTEFERSQITTILEDLKLCQCFVDHVSQVMNNTKIYPIVMTVLSPLTVIANKLNDNNCKVVKLIIKSMLNFVNYEIENNNNKGFVKIMREINNEFAKLTPGNTSQFIKSIEKIVNLSSKEKVELQEYLETCSINFKQKDTENKFGNLIATIKNLKPYENLNVPKDFPVPERLFKSIRAIKTYEDNDTIDTTVISSIVMKRFLKYGQNILYSLQSVMCQFILAQIRPESFISNVDMVQFQQIQENKSVKTYVSMMDKVNNLQNIQEFNSLIKSLTREEAIYLHLILRQQATMEHNIVFDINDQIDELTKKCPQKYSLKEFVNHNKKVTNYSKLLLEFLTNTNEIICLIAMYYFLQSNFATIKKSEPIDSLIAEKIDISNTILGIFHLMPFPTIFVSSIISLDEQTVPKVLSFITKSLVLIGTKGNNDKQVKDVFQKVIYKEQLDENLTNDHLKNIINLINSNFTTYSVLQELLSMAAMILQNQQFTNARPDNTQIPYGIPILQEALKTKEYSKVLFQPPKVKQSLLFAIYNMFDTIYSNQIQTTFNLGFVCPNPTEFTDKFRSMRNYNVLQKTLKKFTTQFTEYAVVSRDCTRINKFIPELMKAKQVCIKATPFGEIDKRQAYDEDFEISNQNEQVLNGYLKYLYAGMFSEDFIKEFCKYQQFFIRIILSFMDGRETTFKSSDDVMSLMKLIKGQKIQNQTKKTIRKFMLERLNKYTQGDTLVIRNPLPIDQMKVFMKIQANSFDTTPEDFYPEQVLLEHLCNLSMDIQPTQASSYEQYLNVLKSTQTEMMQEAEITDFPLDQKGIENELKIIEDNKRIVMLKEELFLVYPEVSQRRHQTDMVNLSFLDIFIAVENLFMIMTSQTEAQTATFISKLSNYESSIIFMILKLIFNYPLQKTNSILKKTIKVDGFEHTLCSLMTKTDEIIQIMERFSKDVEEIAPLSLCVPQTTKPALVEKISSDIILVIEEIIQSRGPASLDLLYKLCIKTSQILPLFVDDDRFNIQQLVDSIREVAQYSINTPHLSENKMNKQFKSAIASLYINLVVFCTNVNRTKYYEMFIKSIDTYSLELLFISLNHIQNDIHDSMILPLISKINDKFIYNLKLTEDDFSEFSVLTKQIRRLLSNQIVNVFEFYPNPQNFADPFLDFDPSDADSLMRVCAVSLKLCSSNVPSIATLKDTIQLVAVLLFSKGSDFADFSMKIVNTIKNNLEQFFTPMGLFNETAELKLLKSVSNTMLFCLLSLANDNSTSESVLKRERISQALGNYDESFKVCANALDNDSSQLFKNSIANMKRCYSINKNTENVWINLLSIYEKIISNKTFSFIENVKDVKPNIKDIASIQQNLQDMIESVISILNSTNEQLYNAFKQIDEYIVNYSSILYQSSLFILNMSSRIRLLALITSIISQYESILLRIGSKSKITINEFLPLSDTILNALMIVQNDKENAEIDEEVKKVLIRLHFEEKECFTDEDVKTFMLIDILREIEEDILKQKLAPEEVNKILDQYDNYSFKYQKINTLVDLLKSKGIHDQDQRLKETKFVKHFLQGTPTSVRLIYEKLVFQLL</sequence>
<protein>
    <recommendedName>
        <fullName evidence="3">FERM domain-containing protein</fullName>
    </recommendedName>
</protein>
<dbReference type="Proteomes" id="UP000001542">
    <property type="component" value="Unassembled WGS sequence"/>
</dbReference>
<dbReference type="VEuPathDB" id="TrichDB:TVAGG3_1022940"/>
<keyword evidence="2" id="KW-1185">Reference proteome</keyword>